<dbReference type="AlphaFoldDB" id="A0A1Q9DI93"/>
<reference evidence="3 4" key="1">
    <citation type="submission" date="2016-02" db="EMBL/GenBank/DDBJ databases">
        <title>Genome analysis of coral dinoflagellate symbionts highlights evolutionary adaptations to a symbiotic lifestyle.</title>
        <authorList>
            <person name="Aranda M."/>
            <person name="Li Y."/>
            <person name="Liew Y.J."/>
            <person name="Baumgarten S."/>
            <person name="Simakov O."/>
            <person name="Wilson M."/>
            <person name="Piel J."/>
            <person name="Ashoor H."/>
            <person name="Bougouffa S."/>
            <person name="Bajic V.B."/>
            <person name="Ryu T."/>
            <person name="Ravasi T."/>
            <person name="Bayer T."/>
            <person name="Micklem G."/>
            <person name="Kim H."/>
            <person name="Bhak J."/>
            <person name="Lajeunesse T.C."/>
            <person name="Voolstra C.R."/>
        </authorList>
    </citation>
    <scope>NUCLEOTIDE SEQUENCE [LARGE SCALE GENOMIC DNA]</scope>
    <source>
        <strain evidence="3 4">CCMP2467</strain>
    </source>
</reference>
<feature type="compositionally biased region" description="Basic and acidic residues" evidence="2">
    <location>
        <begin position="377"/>
        <end position="388"/>
    </location>
</feature>
<feature type="repeat" description="ANK" evidence="1">
    <location>
        <begin position="454"/>
        <end position="474"/>
    </location>
</feature>
<feature type="compositionally biased region" description="Acidic residues" evidence="2">
    <location>
        <begin position="433"/>
        <end position="449"/>
    </location>
</feature>
<name>A0A1Q9DI93_SYMMI</name>
<comment type="caution">
    <text evidence="3">The sequence shown here is derived from an EMBL/GenBank/DDBJ whole genome shotgun (WGS) entry which is preliminary data.</text>
</comment>
<dbReference type="PROSITE" id="PS50088">
    <property type="entry name" value="ANK_REPEAT"/>
    <property type="match status" value="1"/>
</dbReference>
<sequence length="489" mass="54290">MKELFHKGLVNPVTGKTHFFCILNIIGDWPFLAKSFQWTRTFGNSAKKATSKQAAKGICHACWADKPGYPWEDFESAEPRWRRTLNRDEAYDAKPVLMELPHDPADPSAFAGQDYFHGFHLGAGKVFVSSALALLSSMFPGGSFAARFKVGGSERQLRYASLYEEESHNRPILPNEFGEELSAEVPEVFATSALCSFLLEEASEKGNLIRIELDKIGFGAFFTLELHEKSDGWFLQYFLEPQAVSFQDLQSLVLPLGREKTLRKVQAFVKLLGRADLGPTRHGWHTFDAPRLQWVLEWKELYRDAFESFDQNKAARVLAVSHGGYERITDLIFHLVDREPETDALSQEAGSECSKRRRNLALHNVRLSLSLDMGDMDNNHNEEEAHADGDDDDDGAPGDVGITKLMSASNAGHALPDEGSAAGDGDHDHDDCDKDDDDDDDHDDVDAGDFADVGDVNVLRALLEKGADVNAQDDYGPDLIKCTPEGVIA</sequence>
<dbReference type="Proteomes" id="UP000186817">
    <property type="component" value="Unassembled WGS sequence"/>
</dbReference>
<accession>A0A1Q9DI93</accession>
<evidence type="ECO:0000256" key="2">
    <source>
        <dbReference type="SAM" id="MobiDB-lite"/>
    </source>
</evidence>
<dbReference type="InterPro" id="IPR002110">
    <property type="entry name" value="Ankyrin_rpt"/>
</dbReference>
<evidence type="ECO:0000313" key="3">
    <source>
        <dbReference type="EMBL" id="OLP94840.1"/>
    </source>
</evidence>
<keyword evidence="1" id="KW-0040">ANK repeat</keyword>
<gene>
    <name evidence="3" type="ORF">AK812_SmicGene23111</name>
</gene>
<keyword evidence="4" id="KW-1185">Reference proteome</keyword>
<organism evidence="3 4">
    <name type="scientific">Symbiodinium microadriaticum</name>
    <name type="common">Dinoflagellate</name>
    <name type="synonym">Zooxanthella microadriatica</name>
    <dbReference type="NCBI Taxonomy" id="2951"/>
    <lineage>
        <taxon>Eukaryota</taxon>
        <taxon>Sar</taxon>
        <taxon>Alveolata</taxon>
        <taxon>Dinophyceae</taxon>
        <taxon>Suessiales</taxon>
        <taxon>Symbiodiniaceae</taxon>
        <taxon>Symbiodinium</taxon>
    </lineage>
</organism>
<proteinExistence type="predicted"/>
<feature type="region of interest" description="Disordered" evidence="2">
    <location>
        <begin position="372"/>
        <end position="451"/>
    </location>
</feature>
<protein>
    <submittedName>
        <fullName evidence="3">Uncharacterized protein</fullName>
    </submittedName>
</protein>
<evidence type="ECO:0000256" key="1">
    <source>
        <dbReference type="PROSITE-ProRule" id="PRU00023"/>
    </source>
</evidence>
<evidence type="ECO:0000313" key="4">
    <source>
        <dbReference type="Proteomes" id="UP000186817"/>
    </source>
</evidence>
<dbReference type="OrthoDB" id="20872at2759"/>
<dbReference type="EMBL" id="LSRX01000526">
    <property type="protein sequence ID" value="OLP94840.1"/>
    <property type="molecule type" value="Genomic_DNA"/>
</dbReference>